<dbReference type="InterPro" id="IPR011032">
    <property type="entry name" value="GroES-like_sf"/>
</dbReference>
<gene>
    <name evidence="1" type="ORF">OOZ53_13475</name>
</gene>
<dbReference type="EMBL" id="JAPJZH010000007">
    <property type="protein sequence ID" value="MDA4846371.1"/>
    <property type="molecule type" value="Genomic_DNA"/>
</dbReference>
<name>A0ABT4VNW0_9HYPH</name>
<dbReference type="InterPro" id="IPR021276">
    <property type="entry name" value="DUF2855"/>
</dbReference>
<dbReference type="SUPFAM" id="SSF50129">
    <property type="entry name" value="GroES-like"/>
    <property type="match status" value="1"/>
</dbReference>
<comment type="caution">
    <text evidence="1">The sequence shown here is derived from an EMBL/GenBank/DDBJ whole genome shotgun (WGS) entry which is preliminary data.</text>
</comment>
<sequence length="362" mass="39916">MQQFQVRKDDLLRHRLVDATAPQLGDGEVLLAIDRFALTANNVTYGVVGEKIGYWNFFVPLENDDGGWGIIPVWGFADVTASNHPDVPVGDRLYGYFPMASHLVMKPQKVSETRLFDGAEHRAALPPVYNAYGRVRGQADYEPEFDDARMVLYPLYATSFCLHDFFSDNGWFGAGRVIIVSASSKTAIGVAYALAEDQNAPASIGMTSARNVEAVRALGLYDTVLTYDEIASVDASRPTVIIDMSGSGAVLSELHAHLGDNMRYCSNVGVTHWDDNEMGPGFIRERSAMFFAPGHIQKRASDWGPGVFEQKAFDFWRRAAEKSKAWLTYTAVDDLSGAETVFDDLVAGRISPHNGLVVRLTF</sequence>
<reference evidence="1" key="1">
    <citation type="submission" date="2022-11" db="EMBL/GenBank/DDBJ databases">
        <title>Hoeflea poritis sp. nov., isolated from scleractinian coral Porites lutea.</title>
        <authorList>
            <person name="Zhang G."/>
            <person name="Wei Q."/>
            <person name="Cai L."/>
        </authorList>
    </citation>
    <scope>NUCLEOTIDE SEQUENCE</scope>
    <source>
        <strain evidence="1">E7-10</strain>
    </source>
</reference>
<dbReference type="Proteomes" id="UP001148313">
    <property type="component" value="Unassembled WGS sequence"/>
</dbReference>
<evidence type="ECO:0000313" key="2">
    <source>
        <dbReference type="Proteomes" id="UP001148313"/>
    </source>
</evidence>
<proteinExistence type="predicted"/>
<keyword evidence="2" id="KW-1185">Reference proteome</keyword>
<accession>A0ABT4VNW0</accession>
<dbReference type="Pfam" id="PF11017">
    <property type="entry name" value="DUF2855"/>
    <property type="match status" value="1"/>
</dbReference>
<dbReference type="Gene3D" id="3.90.180.10">
    <property type="entry name" value="Medium-chain alcohol dehydrogenases, catalytic domain"/>
    <property type="match status" value="1"/>
</dbReference>
<evidence type="ECO:0000313" key="1">
    <source>
        <dbReference type="EMBL" id="MDA4846371.1"/>
    </source>
</evidence>
<protein>
    <submittedName>
        <fullName evidence="1">DUF2855 family protein</fullName>
    </submittedName>
</protein>
<dbReference type="RefSeq" id="WP_271090111.1">
    <property type="nucleotide sequence ID" value="NZ_JAPJZH010000007.1"/>
</dbReference>
<organism evidence="1 2">
    <name type="scientific">Hoeflea poritis</name>
    <dbReference type="NCBI Taxonomy" id="2993659"/>
    <lineage>
        <taxon>Bacteria</taxon>
        <taxon>Pseudomonadati</taxon>
        <taxon>Pseudomonadota</taxon>
        <taxon>Alphaproteobacteria</taxon>
        <taxon>Hyphomicrobiales</taxon>
        <taxon>Rhizobiaceae</taxon>
        <taxon>Hoeflea</taxon>
    </lineage>
</organism>